<feature type="compositionally biased region" description="Polar residues" evidence="9">
    <location>
        <begin position="1170"/>
        <end position="1180"/>
    </location>
</feature>
<dbReference type="SMART" id="SM00438">
    <property type="entry name" value="ZnF_NFX"/>
    <property type="match status" value="9"/>
</dbReference>
<dbReference type="PROSITE" id="PS50089">
    <property type="entry name" value="ZF_RING_2"/>
    <property type="match status" value="1"/>
</dbReference>
<comment type="similarity">
    <text evidence="1">Belongs to the SEC23/SEC24 family. SEC24 subfamily.</text>
</comment>
<dbReference type="GO" id="GO:0030127">
    <property type="term" value="C:COPII vesicle coat"/>
    <property type="evidence" value="ECO:0007669"/>
    <property type="project" value="InterPro"/>
</dbReference>
<dbReference type="InterPro" id="IPR001841">
    <property type="entry name" value="Znf_RING"/>
</dbReference>
<dbReference type="Pfam" id="PF24435">
    <property type="entry name" value="RRM_NFXL1"/>
    <property type="match status" value="1"/>
</dbReference>
<feature type="region of interest" description="Disordered" evidence="9">
    <location>
        <begin position="41"/>
        <end position="365"/>
    </location>
</feature>
<feature type="region of interest" description="Disordered" evidence="9">
    <location>
        <begin position="1221"/>
        <end position="1258"/>
    </location>
</feature>
<dbReference type="InterPro" id="IPR036465">
    <property type="entry name" value="vWFA_dom_sf"/>
</dbReference>
<keyword evidence="13" id="KW-1185">Reference proteome</keyword>
<evidence type="ECO:0000256" key="5">
    <source>
        <dbReference type="ARBA" id="ARBA00022771"/>
    </source>
</evidence>
<dbReference type="PANTHER" id="PTHR13803:SF4">
    <property type="entry name" value="SECRETORY 24CD, ISOFORM C"/>
    <property type="match status" value="1"/>
</dbReference>
<dbReference type="SUPFAM" id="SSF57850">
    <property type="entry name" value="RING/U-box"/>
    <property type="match status" value="1"/>
</dbReference>
<dbReference type="InterPro" id="IPR019787">
    <property type="entry name" value="Znf_PHD-finger"/>
</dbReference>
<dbReference type="SUPFAM" id="SSF82919">
    <property type="entry name" value="Zn-finger domain of Sec23/24"/>
    <property type="match status" value="1"/>
</dbReference>
<feature type="compositionally biased region" description="Polar residues" evidence="9">
    <location>
        <begin position="126"/>
        <end position="137"/>
    </location>
</feature>
<feature type="compositionally biased region" description="Polar residues" evidence="9">
    <location>
        <begin position="2217"/>
        <end position="2238"/>
    </location>
</feature>
<feature type="domain" description="RING-type" evidence="11">
    <location>
        <begin position="1309"/>
        <end position="1365"/>
    </location>
</feature>
<dbReference type="InterPro" id="IPR012990">
    <property type="entry name" value="Beta-sandwich_Sec23_24"/>
</dbReference>
<dbReference type="InterPro" id="IPR000967">
    <property type="entry name" value="Znf_NFX1"/>
</dbReference>
<feature type="compositionally biased region" description="Low complexity" evidence="9">
    <location>
        <begin position="59"/>
        <end position="81"/>
    </location>
</feature>
<dbReference type="InterPro" id="IPR006900">
    <property type="entry name" value="Sec23/24_helical_dom"/>
</dbReference>
<evidence type="ECO:0000256" key="8">
    <source>
        <dbReference type="PROSITE-ProRule" id="PRU00175"/>
    </source>
</evidence>
<evidence type="ECO:0000259" key="11">
    <source>
        <dbReference type="PROSITE" id="PS50089"/>
    </source>
</evidence>
<evidence type="ECO:0000256" key="2">
    <source>
        <dbReference type="ARBA" id="ARBA00022448"/>
    </source>
</evidence>
<feature type="compositionally biased region" description="Pro residues" evidence="9">
    <location>
        <begin position="88"/>
        <end position="125"/>
    </location>
</feature>
<dbReference type="InterPro" id="IPR041742">
    <property type="entry name" value="Sec24-like_trunk_dom"/>
</dbReference>
<dbReference type="GO" id="GO:0005634">
    <property type="term" value="C:nucleus"/>
    <property type="evidence" value="ECO:0007669"/>
    <property type="project" value="InterPro"/>
</dbReference>
<keyword evidence="6" id="KW-0862">Zinc</keyword>
<feature type="compositionally biased region" description="Low complexity" evidence="9">
    <location>
        <begin position="314"/>
        <end position="338"/>
    </location>
</feature>
<evidence type="ECO:0000313" key="13">
    <source>
        <dbReference type="Proteomes" id="UP001293254"/>
    </source>
</evidence>
<dbReference type="Proteomes" id="UP001293254">
    <property type="component" value="Unassembled WGS sequence"/>
</dbReference>
<dbReference type="PROSITE" id="PS50016">
    <property type="entry name" value="ZF_PHD_2"/>
    <property type="match status" value="1"/>
</dbReference>
<evidence type="ECO:0000256" key="4">
    <source>
        <dbReference type="ARBA" id="ARBA00022737"/>
    </source>
</evidence>
<evidence type="ECO:0000256" key="6">
    <source>
        <dbReference type="ARBA" id="ARBA00022833"/>
    </source>
</evidence>
<dbReference type="Pfam" id="PF08033">
    <property type="entry name" value="Sec23_BS"/>
    <property type="match status" value="1"/>
</dbReference>
<dbReference type="GO" id="GO:0000149">
    <property type="term" value="F:SNARE binding"/>
    <property type="evidence" value="ECO:0007669"/>
    <property type="project" value="TreeGrafter"/>
</dbReference>
<dbReference type="GO" id="GO:0008270">
    <property type="term" value="F:zinc ion binding"/>
    <property type="evidence" value="ECO:0007669"/>
    <property type="project" value="UniProtKB-KW"/>
</dbReference>
<protein>
    <submittedName>
        <fullName evidence="12">NF-X1-type zinc finger protein NFXL1</fullName>
    </submittedName>
</protein>
<dbReference type="InterPro" id="IPR036180">
    <property type="entry name" value="Gelsolin-like_dom_sf"/>
</dbReference>
<dbReference type="Pfam" id="PF04815">
    <property type="entry name" value="Sec23_helical"/>
    <property type="match status" value="1"/>
</dbReference>
<evidence type="ECO:0000256" key="7">
    <source>
        <dbReference type="ARBA" id="ARBA00022927"/>
    </source>
</evidence>
<dbReference type="EMBL" id="JACGWO010000012">
    <property type="protein sequence ID" value="KAK4414099.1"/>
    <property type="molecule type" value="Genomic_DNA"/>
</dbReference>
<dbReference type="Gene3D" id="1.20.120.730">
    <property type="entry name" value="Sec23/Sec24 helical domain"/>
    <property type="match status" value="1"/>
</dbReference>
<feature type="domain" description="PHD-type" evidence="10">
    <location>
        <begin position="1306"/>
        <end position="1367"/>
    </location>
</feature>
<feature type="compositionally biased region" description="Polar residues" evidence="9">
    <location>
        <begin position="198"/>
        <end position="209"/>
    </location>
</feature>
<dbReference type="Gene3D" id="2.30.30.380">
    <property type="entry name" value="Zn-finger domain of Sec23/24"/>
    <property type="match status" value="1"/>
</dbReference>
<feature type="compositionally biased region" description="Pro residues" evidence="9">
    <location>
        <begin position="273"/>
        <end position="290"/>
    </location>
</feature>
<feature type="compositionally biased region" description="Polar residues" evidence="9">
    <location>
        <begin position="300"/>
        <end position="309"/>
    </location>
</feature>
<reference evidence="12" key="2">
    <citation type="journal article" date="2024" name="Plant">
        <title>Genomic evolution and insights into agronomic trait innovations of Sesamum species.</title>
        <authorList>
            <person name="Miao H."/>
            <person name="Wang L."/>
            <person name="Qu L."/>
            <person name="Liu H."/>
            <person name="Sun Y."/>
            <person name="Le M."/>
            <person name="Wang Q."/>
            <person name="Wei S."/>
            <person name="Zheng Y."/>
            <person name="Lin W."/>
            <person name="Duan Y."/>
            <person name="Cao H."/>
            <person name="Xiong S."/>
            <person name="Wang X."/>
            <person name="Wei L."/>
            <person name="Li C."/>
            <person name="Ma Q."/>
            <person name="Ju M."/>
            <person name="Zhao R."/>
            <person name="Li G."/>
            <person name="Mu C."/>
            <person name="Tian Q."/>
            <person name="Mei H."/>
            <person name="Zhang T."/>
            <person name="Gao T."/>
            <person name="Zhang H."/>
        </authorList>
    </citation>
    <scope>NUCLEOTIDE SEQUENCE</scope>
    <source>
        <strain evidence="12">3651</strain>
    </source>
</reference>
<dbReference type="SUPFAM" id="SSF81995">
    <property type="entry name" value="beta-sandwich domain of Sec23/24"/>
    <property type="match status" value="1"/>
</dbReference>
<evidence type="ECO:0000259" key="10">
    <source>
        <dbReference type="PROSITE" id="PS50016"/>
    </source>
</evidence>
<gene>
    <name evidence="12" type="ORF">Salat_2822700</name>
</gene>
<feature type="region of interest" description="Disordered" evidence="9">
    <location>
        <begin position="1170"/>
        <end position="1203"/>
    </location>
</feature>
<name>A0AAE1XLP9_9LAMI</name>
<keyword evidence="5 8" id="KW-0863">Zinc-finger</keyword>
<dbReference type="GO" id="GO:0006886">
    <property type="term" value="P:intracellular protein transport"/>
    <property type="evidence" value="ECO:0007669"/>
    <property type="project" value="InterPro"/>
</dbReference>
<dbReference type="InterPro" id="IPR056234">
    <property type="entry name" value="RRM_NFXL1"/>
</dbReference>
<dbReference type="Gene3D" id="3.40.20.10">
    <property type="entry name" value="Severin"/>
    <property type="match status" value="1"/>
</dbReference>
<comment type="caution">
    <text evidence="12">The sequence shown here is derived from an EMBL/GenBank/DDBJ whole genome shotgun (WGS) entry which is preliminary data.</text>
</comment>
<feature type="compositionally biased region" description="Polar residues" evidence="9">
    <location>
        <begin position="351"/>
        <end position="361"/>
    </location>
</feature>
<evidence type="ECO:0000256" key="9">
    <source>
        <dbReference type="SAM" id="MobiDB-lite"/>
    </source>
</evidence>
<dbReference type="InterPro" id="IPR006895">
    <property type="entry name" value="Znf_Sec23_Sec24"/>
</dbReference>
<evidence type="ECO:0000256" key="3">
    <source>
        <dbReference type="ARBA" id="ARBA00022723"/>
    </source>
</evidence>
<feature type="region of interest" description="Disordered" evidence="9">
    <location>
        <begin position="2190"/>
        <end position="2292"/>
    </location>
</feature>
<dbReference type="InterPro" id="IPR036175">
    <property type="entry name" value="Sec23/24_helical_dom_sf"/>
</dbReference>
<dbReference type="InterPro" id="IPR029006">
    <property type="entry name" value="ADF-H/Gelsolin-like_dom_sf"/>
</dbReference>
<dbReference type="Gene3D" id="2.60.40.1670">
    <property type="entry name" value="beta-sandwich domain of Sec23/24"/>
    <property type="match status" value="1"/>
</dbReference>
<dbReference type="Gene3D" id="3.40.50.410">
    <property type="entry name" value="von Willebrand factor, type A domain"/>
    <property type="match status" value="1"/>
</dbReference>
<keyword evidence="2" id="KW-0813">Transport</keyword>
<dbReference type="GO" id="GO:0090110">
    <property type="term" value="P:COPII-coated vesicle cargo loading"/>
    <property type="evidence" value="ECO:0007669"/>
    <property type="project" value="TreeGrafter"/>
</dbReference>
<proteinExistence type="inferred from homology"/>
<dbReference type="Pfam" id="PF01422">
    <property type="entry name" value="zf-NF-X1"/>
    <property type="match status" value="9"/>
</dbReference>
<feature type="compositionally biased region" description="Pro residues" evidence="9">
    <location>
        <begin position="170"/>
        <end position="182"/>
    </location>
</feature>
<dbReference type="CDD" id="cd06008">
    <property type="entry name" value="NF-X1-zinc-finger"/>
    <property type="match status" value="9"/>
</dbReference>
<keyword evidence="4" id="KW-0677">Repeat</keyword>
<dbReference type="SUPFAM" id="SSF82754">
    <property type="entry name" value="C-terminal, gelsolin-like domain of Sec23/24"/>
    <property type="match status" value="1"/>
</dbReference>
<sequence>MISSKLQFRTNRSLVGKRSVLSVTDRNFGRHHRFGLNWKNWGDRFRKGPRPGNFPPNYNPNALANNMQNLQINQPNQQQSGNFGGSAPRPPHSTPFGQQPPPFTGSRPGPPPPGVFPRGPVPPNAPTQTTLPPNMVSTRPAGPPSVSQPPPFASRPPPPGVLPSQIGGPAAPPFSVPGPRPGPVSSSPRTSGPPSPTHMSASGPVSNGPPTFAPGMAQSGPRFPPSMGSMPRPSVRPPQQPHVLSSRPSSQPPQVRPGFASPPTGASSAMGQPAPPFSAPAQNMPPPPGSSPFSAPVPGTVQSSSSPYGMQTWPPQAQQGAAPPIPGPMQQQPRMFGMPPGGPPLPNQSMALNQTGQSKIDPNQIPRLTPSSAVILHETRQGNQANPPPPATSDYIVKDNGNCSPRYMRCTINQIPCTVDLLSTSAMQLALLVQPLALPHPSEEPIHVVDFGESGPVRCSRCKGYINPFMKFIDQGRRFICNLCGFTDETPRDYHCNLGPDGRRRDADERPELCRGTVEFVATKEYMVRDPMPAVFFFLIDVSMNAIQTGATAAACSAINQVITDLPEGPRTMVGVATFDSTIHFYNLKRALQQPLMLVVPDVQDVYTPLESDVVVPLAECRQHLELLLESIPTMFQSNRIADSALGAAVKAAFLAMKSTGGKLLVFQSVLPSTGIGSLSAREAEGRSNISAGEKEAHKLLQPADKALKTMAIEFAEYQVCIDLFITTQTYVDIASLSVIPRITGGQVYYYYPFSALSDPAKLYNDLRWNVIRPQGFEAVMRVRCSQGIQVQEYSGNFCRRIPTDVDLPAIDCDKTIMVSLKHDDKLQEGTECAFQCALLYTTVYGQRRIRVSTLSLPCTNMLSNLFRSADLDTQFACISKQVASEIPSAPLAQVRDQATSVCVNILYSYRKFCATVSSSGQLILPEALKLLPLYTLALMKSTGLRSDGRIDDRSFWINHVSPLPTPLIIPLVYPRMIAIHDLDEKELDDSTIPSPIPLSSEHITDDGIYLLENGEDCLIYVGNTVQSNILQQLFGISSVEEISSQFILQQYDNPLSKKLNAIVNEIRRQRCSYLRLKFCKKGDPSGMTFFSHMVEDKTQSGLSYVDERSCRTKAVSLYICCATGLPEEGIRWVSSFLLFLRQLVVDLELGVHLFRSSINTDRDFDSLGSFNQNMSLSGQNQRRESSNRRPRSNNSLRNNRCEWVPRGSAPAVAAAVVPPASVDGLSQNEGRNGGEPATRSARPVIPNSNRTHQGLRGNPARYINQREKGKEEKGKHNHQKNAEVLKSVNIPQLVQEIQDKLLKGSVECMICYDMVRRSAPVWSCSSCYSIFHLSCIKKWARAPTSTDLLAEKNQGCNWRCPGCQSVQLMSAKDIRYVCFCGKRPDPPSDLYLTPHSCGEHCGKPLERELPGSGMVKEDMCPHVCVLQCHPGPCPPCKAFAPPRRCPCGKKVITTRCSDRKSVLSCGLKCDKLLDCGRHHCERVCHLGPCDPCQVLLDASCFCKKKIEVVLCGDMIVKGEVKGEDGVFSCSLTCEKKLNCGNHVCQETCHPGPCGECELLPSKIKTCCCGKTSLNEDRHSCLDPIPTCSQTCGKILPCGLHRCQDRCHSGVCPPCGVLVNQKCRCGSTSRTAECYRTLTDNEKFTCDKPCGRKKSCGRHRCSERCCPLSNSSTSYLVDWDPHLCSMPCEKKLRCGQHSCISLCHSGHCPPCLETIFTDLTCACGRTSIPPPLPCGTPPPSCQYPCSVHQPCGHASSHSCHFGDCPPCSVPVAKECVGGHVVLRNIPCGSKDIRCNKLCGKTRQCGLHACSRTCHPPPCDSSATSSTSVRASCRQTCGAPRRDCRHTCTALCHPSTPCPDVRCEFPVTITCSCGRITATVPCDAGGSSGGYNVDTVLEASIIQKLPVSLQPAEGNGQRVPLGQRKLMCDDECAKMERKKVLADAFGINPPNLDALHFGENASVSEVLSDLLRRDPKWVLSVEERCKYLVLGRGRGGINALKVHVFCAMTKDKRDAVRLIAERWKLSVNAAGWEPKRFVVVHVTPKSKAPARMLGVKSCNPGNMLQPPVFDALVDMDPRLVVALFDLPRDADVSALVLRFGGECELVWLNDKNALAVFSDPARAATAMRRLDQGSVYYGAVSVPQNGSASAAASGAGAWGSAAASKDAATAAAALKGNPWKKVVLQDSGWNESSWGAEEWSPNAADSKSRARTEEEEPITTSRNRWSVLQAGSTSGSSDVSVKIENLQKQPESPSTSGSKVDGTSNLNLLPVQREGVENEVSGDVVDDWENAYD</sequence>
<dbReference type="CDD" id="cd01479">
    <property type="entry name" value="Sec24-like"/>
    <property type="match status" value="1"/>
</dbReference>
<evidence type="ECO:0000313" key="12">
    <source>
        <dbReference type="EMBL" id="KAK4414099.1"/>
    </source>
</evidence>
<accession>A0AAE1XLP9</accession>
<dbReference type="CDD" id="cd16492">
    <property type="entry name" value="RING-CH-C4HC3_NFX1-like"/>
    <property type="match status" value="1"/>
</dbReference>
<dbReference type="InterPro" id="IPR050550">
    <property type="entry name" value="SEC23_SEC24_subfamily"/>
</dbReference>
<dbReference type="SUPFAM" id="SSF81811">
    <property type="entry name" value="Helical domain of Sec23/24"/>
    <property type="match status" value="1"/>
</dbReference>
<feature type="compositionally biased region" description="Acidic residues" evidence="9">
    <location>
        <begin position="2283"/>
        <end position="2292"/>
    </location>
</feature>
<dbReference type="SUPFAM" id="SSF53300">
    <property type="entry name" value="vWA-like"/>
    <property type="match status" value="1"/>
</dbReference>
<feature type="compositionally biased region" description="Polar residues" evidence="9">
    <location>
        <begin position="2245"/>
        <end position="2266"/>
    </location>
</feature>
<dbReference type="GO" id="GO:0070971">
    <property type="term" value="C:endoplasmic reticulum exit site"/>
    <property type="evidence" value="ECO:0007669"/>
    <property type="project" value="TreeGrafter"/>
</dbReference>
<dbReference type="InterPro" id="IPR007123">
    <property type="entry name" value="Gelsolin-like_dom"/>
</dbReference>
<dbReference type="Pfam" id="PF04810">
    <property type="entry name" value="zf-Sec23_Sec24"/>
    <property type="match status" value="1"/>
</dbReference>
<keyword evidence="7" id="KW-0653">Protein transport</keyword>
<organism evidence="12 13">
    <name type="scientific">Sesamum alatum</name>
    <dbReference type="NCBI Taxonomy" id="300844"/>
    <lineage>
        <taxon>Eukaryota</taxon>
        <taxon>Viridiplantae</taxon>
        <taxon>Streptophyta</taxon>
        <taxon>Embryophyta</taxon>
        <taxon>Tracheophyta</taxon>
        <taxon>Spermatophyta</taxon>
        <taxon>Magnoliopsida</taxon>
        <taxon>eudicotyledons</taxon>
        <taxon>Gunneridae</taxon>
        <taxon>Pentapetalae</taxon>
        <taxon>asterids</taxon>
        <taxon>lamiids</taxon>
        <taxon>Lamiales</taxon>
        <taxon>Pedaliaceae</taxon>
        <taxon>Sesamum</taxon>
    </lineage>
</organism>
<dbReference type="Pfam" id="PF00626">
    <property type="entry name" value="Gelsolin"/>
    <property type="match status" value="1"/>
</dbReference>
<evidence type="ECO:0000256" key="1">
    <source>
        <dbReference type="ARBA" id="ARBA00008334"/>
    </source>
</evidence>
<dbReference type="PANTHER" id="PTHR13803">
    <property type="entry name" value="SEC24-RELATED PROTEIN"/>
    <property type="match status" value="1"/>
</dbReference>
<keyword evidence="3" id="KW-0479">Metal-binding</keyword>
<dbReference type="InterPro" id="IPR036174">
    <property type="entry name" value="Znf_Sec23_Sec24_sf"/>
</dbReference>
<feature type="compositionally biased region" description="Pro residues" evidence="9">
    <location>
        <begin position="141"/>
        <end position="161"/>
    </location>
</feature>
<reference evidence="12" key="1">
    <citation type="submission" date="2020-06" db="EMBL/GenBank/DDBJ databases">
        <authorList>
            <person name="Li T."/>
            <person name="Hu X."/>
            <person name="Zhang T."/>
            <person name="Song X."/>
            <person name="Zhang H."/>
            <person name="Dai N."/>
            <person name="Sheng W."/>
            <person name="Hou X."/>
            <person name="Wei L."/>
        </authorList>
    </citation>
    <scope>NUCLEOTIDE SEQUENCE</scope>
    <source>
        <strain evidence="12">3651</strain>
        <tissue evidence="12">Leaf</tissue>
    </source>
</reference>
<dbReference type="InterPro" id="IPR006896">
    <property type="entry name" value="Sec23/24_trunk_dom"/>
</dbReference>
<dbReference type="Pfam" id="PF04811">
    <property type="entry name" value="Sec23_trunk"/>
    <property type="match status" value="1"/>
</dbReference>